<keyword evidence="7" id="KW-0732">Signal</keyword>
<evidence type="ECO:0000256" key="4">
    <source>
        <dbReference type="ARBA" id="ARBA00022452"/>
    </source>
</evidence>
<keyword evidence="21" id="KW-1185">Reference proteome</keyword>
<keyword evidence="9" id="KW-0391">Immunity</keyword>
<keyword evidence="6" id="KW-0812">Transmembrane</keyword>
<evidence type="ECO:0000313" key="21">
    <source>
        <dbReference type="Proteomes" id="UP001626550"/>
    </source>
</evidence>
<evidence type="ECO:0000256" key="18">
    <source>
        <dbReference type="ARBA" id="ARBA00045689"/>
    </source>
</evidence>
<comment type="subcellular location">
    <subcellularLocation>
        <location evidence="1">Cytoplasmic vesicle</location>
        <location evidence="1">Phagosome membrane</location>
        <topology evidence="1">Multi-pass membrane protein</topology>
    </subcellularLocation>
</comment>
<dbReference type="PANTHER" id="PTHR31463">
    <property type="entry name" value="MACROPHAGE-EXPRESSED GENE 1 PROTEIN"/>
    <property type="match status" value="1"/>
</dbReference>
<evidence type="ECO:0000259" key="19">
    <source>
        <dbReference type="Pfam" id="PF01823"/>
    </source>
</evidence>
<evidence type="ECO:0000256" key="1">
    <source>
        <dbReference type="ARBA" id="ARBA00004265"/>
    </source>
</evidence>
<keyword evidence="13" id="KW-1015">Disulfide bond</keyword>
<evidence type="ECO:0000256" key="11">
    <source>
        <dbReference type="ARBA" id="ARBA00023130"/>
    </source>
</evidence>
<accession>A0ABD2Q9U2</accession>
<dbReference type="InterPro" id="IPR039707">
    <property type="entry name" value="MPEG1"/>
</dbReference>
<dbReference type="GO" id="GO:0002250">
    <property type="term" value="P:adaptive immune response"/>
    <property type="evidence" value="ECO:0007669"/>
    <property type="project" value="UniProtKB-KW"/>
</dbReference>
<evidence type="ECO:0000256" key="15">
    <source>
        <dbReference type="ARBA" id="ARBA00023329"/>
    </source>
</evidence>
<dbReference type="Pfam" id="PF01823">
    <property type="entry name" value="MACPF"/>
    <property type="match status" value="1"/>
</dbReference>
<dbReference type="GO" id="GO:0030670">
    <property type="term" value="C:phagocytic vesicle membrane"/>
    <property type="evidence" value="ECO:0007669"/>
    <property type="project" value="UniProtKB-SubCell"/>
</dbReference>
<dbReference type="AlphaFoldDB" id="A0ABD2Q9U2"/>
<evidence type="ECO:0000256" key="16">
    <source>
        <dbReference type="ARBA" id="ARBA00030728"/>
    </source>
</evidence>
<dbReference type="EMBL" id="JBJKFK010000624">
    <property type="protein sequence ID" value="KAL3316002.1"/>
    <property type="molecule type" value="Genomic_DNA"/>
</dbReference>
<dbReference type="PANTHER" id="PTHR31463:SF4">
    <property type="entry name" value="MACROPHAGE-EXPRESSED GENE 1 PROTEIN"/>
    <property type="match status" value="1"/>
</dbReference>
<sequence>MVAVNRVGRPIYEAINAIKVPELEPSLLKKVVEVLKSAVHRYYEANIVLGCMDPDSPVFDPNANAPSTTACSVSEESISKKGHIFGGTYQTCYGAYDLCKIHGRKHPLTGQYSCPSDYVPVRLLPTQVIGCVTWVDRGWLWNSYHEVCAYTEAFWCSPSDVHGKISDAYFFGGIFSDTFVNPVTGDKSCPDNFESLRLGKGLNLCASVDWKSGIAKSVPFGGLYACQSGNPMTPLIENYEDSTTRSGNVDSLNQIMFKSDSNSMLAPKRCPSGYVSHSAGLEDVCQISYCMPSDTFKNEKVQLIKSPPFIKLEGTSLSLSAWRRNDQCVLEPDQELLAVLPGSGWDNLLNQERPQVVDREDYAQCKLSTDRKFVVPDQMEIEPIKMTVTSFSSETFEDSSEYVDSTSNTINVNSGLPFLTSSISGSYSWEKTDVKKKQLSSKSIALRNQVRHRLYKVFLGPEAPLHKHFKKRILSISYLLDSPKIDISLLEDISKIDDYWLDQPGIAGNGEMLRDPVNPIANLSTSTPYMKAVEAAYMADLIIRDFGTHFITETENGAAIIQISYLKEKVRKMSEESRSSISKGASVAFSLGLNFTLDYSSEEKNSKINVSLGAR</sequence>
<evidence type="ECO:0000256" key="9">
    <source>
        <dbReference type="ARBA" id="ARBA00022859"/>
    </source>
</evidence>
<keyword evidence="10" id="KW-1133">Transmembrane helix</keyword>
<proteinExistence type="inferred from homology"/>
<evidence type="ECO:0000256" key="5">
    <source>
        <dbReference type="ARBA" id="ARBA00022588"/>
    </source>
</evidence>
<dbReference type="GO" id="GO:0045087">
    <property type="term" value="P:innate immune response"/>
    <property type="evidence" value="ECO:0007669"/>
    <property type="project" value="UniProtKB-KW"/>
</dbReference>
<protein>
    <recommendedName>
        <fullName evidence="3">Macrophage-expressed gene 1 protein</fullName>
    </recommendedName>
    <alternativeName>
        <fullName evidence="16">Perforin-2</fullName>
    </alternativeName>
</protein>
<keyword evidence="8" id="KW-0832">Ubl conjugation</keyword>
<keyword evidence="5" id="KW-0399">Innate immunity</keyword>
<keyword evidence="15" id="KW-0968">Cytoplasmic vesicle</keyword>
<evidence type="ECO:0000256" key="17">
    <source>
        <dbReference type="ARBA" id="ARBA00045657"/>
    </source>
</evidence>
<dbReference type="Proteomes" id="UP001626550">
    <property type="component" value="Unassembled WGS sequence"/>
</dbReference>
<dbReference type="InterPro" id="IPR020864">
    <property type="entry name" value="MACPF"/>
</dbReference>
<comment type="caution">
    <text evidence="20">The sequence shown here is derived from an EMBL/GenBank/DDBJ whole genome shotgun (WGS) entry which is preliminary data.</text>
</comment>
<keyword evidence="12" id="KW-0472">Membrane</keyword>
<keyword evidence="11" id="KW-1064">Adaptive immunity</keyword>
<comment type="function">
    <text evidence="17">Pore-forming protein that plays a central role in antigen cross-presentation in dendritic cells by mediating delivery of antigens for cross-presentation. Dendritic cells bridge innate and adaptive immunity by capturing exogenous antigens on MHC class-I molecules and presenting them to naive CD8(+) T-cells. Acts by forming a pore in antigen-containing compartments, promoting the release of antigens into the cytosol, enabling generation of MHCI:peptide complexes and T-cell priming.</text>
</comment>
<reference evidence="20 21" key="1">
    <citation type="submission" date="2024-11" db="EMBL/GenBank/DDBJ databases">
        <title>Adaptive evolution of stress response genes in parasites aligns with host niche diversity.</title>
        <authorList>
            <person name="Hahn C."/>
            <person name="Resl P."/>
        </authorList>
    </citation>
    <scope>NUCLEOTIDE SEQUENCE [LARGE SCALE GENOMIC DNA]</scope>
    <source>
        <strain evidence="20">EGGRZ-B1_66</strain>
        <tissue evidence="20">Body</tissue>
    </source>
</reference>
<evidence type="ECO:0000256" key="2">
    <source>
        <dbReference type="ARBA" id="ARBA00007256"/>
    </source>
</evidence>
<evidence type="ECO:0000256" key="6">
    <source>
        <dbReference type="ARBA" id="ARBA00022692"/>
    </source>
</evidence>
<evidence type="ECO:0000313" key="20">
    <source>
        <dbReference type="EMBL" id="KAL3316002.1"/>
    </source>
</evidence>
<keyword evidence="4" id="KW-1134">Transmembrane beta strand</keyword>
<evidence type="ECO:0000256" key="13">
    <source>
        <dbReference type="ARBA" id="ARBA00023157"/>
    </source>
</evidence>
<comment type="function">
    <text evidence="18">Pore-forming protein involved in both innate and adaptive immunity. Plays a central role in antigen cross-presentation in dendritic cells by forming a pore in antigen-containing compartments, thereby promoting delivery of antigens for cross-presentation. Also involved in innate immune response following bacterial infection; shows antibacterial activity against a wide spectrum of Gram-positive, Gram-negative and acid-fast bacteria. Reduces the viability of the intracytosolic pathogen L.monocytogenes by inhibiting acidification of the phagocytic vacuole of host cells which restricts bacterial translocation from the vacuole to the cytosol. Required for the antibacterial activity of reactive oxygen species and nitric oxide.</text>
</comment>
<evidence type="ECO:0000256" key="7">
    <source>
        <dbReference type="ARBA" id="ARBA00022729"/>
    </source>
</evidence>
<evidence type="ECO:0000256" key="14">
    <source>
        <dbReference type="ARBA" id="ARBA00023180"/>
    </source>
</evidence>
<comment type="similarity">
    <text evidence="2">Belongs to the MPEG1 family.</text>
</comment>
<evidence type="ECO:0000256" key="3">
    <source>
        <dbReference type="ARBA" id="ARBA00021365"/>
    </source>
</evidence>
<evidence type="ECO:0000256" key="12">
    <source>
        <dbReference type="ARBA" id="ARBA00023136"/>
    </source>
</evidence>
<keyword evidence="14" id="KW-0325">Glycoprotein</keyword>
<name>A0ABD2Q9U2_9PLAT</name>
<organism evidence="20 21">
    <name type="scientific">Cichlidogyrus casuarinus</name>
    <dbReference type="NCBI Taxonomy" id="1844966"/>
    <lineage>
        <taxon>Eukaryota</taxon>
        <taxon>Metazoa</taxon>
        <taxon>Spiralia</taxon>
        <taxon>Lophotrochozoa</taxon>
        <taxon>Platyhelminthes</taxon>
        <taxon>Monogenea</taxon>
        <taxon>Monopisthocotylea</taxon>
        <taxon>Dactylogyridea</taxon>
        <taxon>Ancyrocephalidae</taxon>
        <taxon>Cichlidogyrus</taxon>
    </lineage>
</organism>
<gene>
    <name evidence="20" type="primary">MPEG1_6</name>
    <name evidence="20" type="ORF">Ciccas_005358</name>
</gene>
<feature type="domain" description="MACPF" evidence="19">
    <location>
        <begin position="426"/>
        <end position="606"/>
    </location>
</feature>
<evidence type="ECO:0000256" key="8">
    <source>
        <dbReference type="ARBA" id="ARBA00022843"/>
    </source>
</evidence>
<evidence type="ECO:0000256" key="10">
    <source>
        <dbReference type="ARBA" id="ARBA00022989"/>
    </source>
</evidence>